<gene>
    <name evidence="1" type="ORF">DILT_LOCUS14960</name>
</gene>
<protein>
    <submittedName>
        <fullName evidence="1">Uncharacterized protein</fullName>
    </submittedName>
</protein>
<dbReference type="Proteomes" id="UP000281553">
    <property type="component" value="Unassembled WGS sequence"/>
</dbReference>
<keyword evidence="2" id="KW-1185">Reference proteome</keyword>
<accession>A0A3P7MCK3</accession>
<organism evidence="1 2">
    <name type="scientific">Dibothriocephalus latus</name>
    <name type="common">Fish tapeworm</name>
    <name type="synonym">Diphyllobothrium latum</name>
    <dbReference type="NCBI Taxonomy" id="60516"/>
    <lineage>
        <taxon>Eukaryota</taxon>
        <taxon>Metazoa</taxon>
        <taxon>Spiralia</taxon>
        <taxon>Lophotrochozoa</taxon>
        <taxon>Platyhelminthes</taxon>
        <taxon>Cestoda</taxon>
        <taxon>Eucestoda</taxon>
        <taxon>Diphyllobothriidea</taxon>
        <taxon>Diphyllobothriidae</taxon>
        <taxon>Dibothriocephalus</taxon>
    </lineage>
</organism>
<dbReference type="EMBL" id="UYRU01076679">
    <property type="protein sequence ID" value="VDN27205.1"/>
    <property type="molecule type" value="Genomic_DNA"/>
</dbReference>
<name>A0A3P7MCK3_DIBLA</name>
<evidence type="ECO:0000313" key="1">
    <source>
        <dbReference type="EMBL" id="VDN27205.1"/>
    </source>
</evidence>
<evidence type="ECO:0000313" key="2">
    <source>
        <dbReference type="Proteomes" id="UP000281553"/>
    </source>
</evidence>
<reference evidence="1 2" key="1">
    <citation type="submission" date="2018-11" db="EMBL/GenBank/DDBJ databases">
        <authorList>
            <consortium name="Pathogen Informatics"/>
        </authorList>
    </citation>
    <scope>NUCLEOTIDE SEQUENCE [LARGE SCALE GENOMIC DNA]</scope>
</reference>
<proteinExistence type="predicted"/>
<dbReference type="AlphaFoldDB" id="A0A3P7MCK3"/>
<sequence length="81" mass="8956">MIYSTTVAYLLADGNPDAGGGAEEQRDVDLPNNQPERAAEHEHFVKHTYGQKAGTSAEAGQWSENCRHYFFSIFQTPILIG</sequence>